<dbReference type="GO" id="GO:0006529">
    <property type="term" value="P:asparagine biosynthetic process"/>
    <property type="evidence" value="ECO:0007669"/>
    <property type="project" value="InterPro"/>
</dbReference>
<dbReference type="Pfam" id="PF00733">
    <property type="entry name" value="Asn_synthase"/>
    <property type="match status" value="1"/>
</dbReference>
<reference evidence="4" key="1">
    <citation type="submission" date="2016-06" db="EMBL/GenBank/DDBJ databases">
        <authorList>
            <person name="Varghese N."/>
            <person name="Submissions Spin"/>
        </authorList>
    </citation>
    <scope>NUCLEOTIDE SEQUENCE [LARGE SCALE GENOMIC DNA]</scope>
    <source>
        <strain evidence="4">DSM 44100</strain>
    </source>
</reference>
<evidence type="ECO:0000256" key="1">
    <source>
        <dbReference type="SAM" id="MobiDB-lite"/>
    </source>
</evidence>
<accession>A0A1C4X6Y6</accession>
<feature type="compositionally biased region" description="Pro residues" evidence="1">
    <location>
        <begin position="365"/>
        <end position="375"/>
    </location>
</feature>
<gene>
    <name evidence="3" type="ORF">GA0070216_104179</name>
</gene>
<protein>
    <submittedName>
        <fullName evidence="3">Asparagine synthase (Glutamine-hydrolysing)</fullName>
    </submittedName>
</protein>
<dbReference type="STRING" id="121616.GA0070216_104179"/>
<keyword evidence="4" id="KW-1185">Reference proteome</keyword>
<dbReference type="SUPFAM" id="SSF52402">
    <property type="entry name" value="Adenine nucleotide alpha hydrolases-like"/>
    <property type="match status" value="1"/>
</dbReference>
<evidence type="ECO:0000259" key="2">
    <source>
        <dbReference type="Pfam" id="PF00733"/>
    </source>
</evidence>
<proteinExistence type="predicted"/>
<dbReference type="InterPro" id="IPR001962">
    <property type="entry name" value="Asn_synthase"/>
</dbReference>
<dbReference type="RefSeq" id="WP_091243282.1">
    <property type="nucleotide sequence ID" value="NZ_FMCU01000004.1"/>
</dbReference>
<dbReference type="InterPro" id="IPR014729">
    <property type="entry name" value="Rossmann-like_a/b/a_fold"/>
</dbReference>
<name>A0A1C4X6Y6_9ACTN</name>
<dbReference type="EMBL" id="FMCU01000004">
    <property type="protein sequence ID" value="SCF04180.1"/>
    <property type="molecule type" value="Genomic_DNA"/>
</dbReference>
<dbReference type="OrthoDB" id="3361376at2"/>
<evidence type="ECO:0000313" key="4">
    <source>
        <dbReference type="Proteomes" id="UP000198797"/>
    </source>
</evidence>
<sequence>MLRPTPFDIASGTVLGVGPPTLRVVPPVAPDPLAALGRAVLPALRRPPCVVSFSGGLDSSLVLAVAVRMARWEGLPDPVPVTWRFTGAPRADESSWQDRVVAALGVGASWEILRADDDLDLIGPVAGRFLHRYGVRHPVNLHLHLPLLELTRGGSVLTGLGGDQVLSGWRRPPPRSARARLSRVQVLARELSRRHRPRRLFPWLPAETARQVNRALRAEQRAEPRRLGPRVAWHLRRRDLVITRSAFTAVAEDHDVTPVHPLLDHGFLDALTALAGRRHHTSRDGLLAEIVGDALPPEVTAPRRKAHFRDVFLRTPTREFVRSWDGTGADPELVDVAALRDTWSRWPIPGGTAALVQQLWLATTPPPAPRFPPRATPIRALPPAGGQRAGADAEVSG</sequence>
<organism evidence="3 4">
    <name type="scientific">Micromonospora matsumotoense</name>
    <dbReference type="NCBI Taxonomy" id="121616"/>
    <lineage>
        <taxon>Bacteria</taxon>
        <taxon>Bacillati</taxon>
        <taxon>Actinomycetota</taxon>
        <taxon>Actinomycetes</taxon>
        <taxon>Micromonosporales</taxon>
        <taxon>Micromonosporaceae</taxon>
        <taxon>Micromonospora</taxon>
    </lineage>
</organism>
<dbReference type="AlphaFoldDB" id="A0A1C4X6Y6"/>
<dbReference type="Gene3D" id="3.40.50.620">
    <property type="entry name" value="HUPs"/>
    <property type="match status" value="1"/>
</dbReference>
<dbReference type="Proteomes" id="UP000198797">
    <property type="component" value="Unassembled WGS sequence"/>
</dbReference>
<evidence type="ECO:0000313" key="3">
    <source>
        <dbReference type="EMBL" id="SCF04180.1"/>
    </source>
</evidence>
<feature type="region of interest" description="Disordered" evidence="1">
    <location>
        <begin position="365"/>
        <end position="397"/>
    </location>
</feature>
<feature type="domain" description="Asparagine synthetase" evidence="2">
    <location>
        <begin position="46"/>
        <end position="360"/>
    </location>
</feature>
<dbReference type="GO" id="GO:0004066">
    <property type="term" value="F:asparagine synthase (glutamine-hydrolyzing) activity"/>
    <property type="evidence" value="ECO:0007669"/>
    <property type="project" value="InterPro"/>
</dbReference>